<feature type="compositionally biased region" description="Basic and acidic residues" evidence="1">
    <location>
        <begin position="39"/>
        <end position="55"/>
    </location>
</feature>
<comment type="caution">
    <text evidence="3">The sequence shown here is derived from an EMBL/GenBank/DDBJ whole genome shotgun (WGS) entry which is preliminary data.</text>
</comment>
<feature type="compositionally biased region" description="Basic residues" evidence="1">
    <location>
        <begin position="1"/>
        <end position="15"/>
    </location>
</feature>
<keyword evidence="4" id="KW-1185">Reference proteome</keyword>
<feature type="compositionally biased region" description="Basic and acidic residues" evidence="1">
    <location>
        <begin position="16"/>
        <end position="27"/>
    </location>
</feature>
<feature type="region of interest" description="Disordered" evidence="1">
    <location>
        <begin position="1"/>
        <end position="55"/>
    </location>
</feature>
<protein>
    <submittedName>
        <fullName evidence="3">Uncharacterized protein</fullName>
    </submittedName>
</protein>
<dbReference type="AlphaFoldDB" id="A0AAD7EEU3"/>
<proteinExistence type="predicted"/>
<organism evidence="3 4">
    <name type="scientific">Mycena albidolilacea</name>
    <dbReference type="NCBI Taxonomy" id="1033008"/>
    <lineage>
        <taxon>Eukaryota</taxon>
        <taxon>Fungi</taxon>
        <taxon>Dikarya</taxon>
        <taxon>Basidiomycota</taxon>
        <taxon>Agaricomycotina</taxon>
        <taxon>Agaricomycetes</taxon>
        <taxon>Agaricomycetidae</taxon>
        <taxon>Agaricales</taxon>
        <taxon>Marasmiineae</taxon>
        <taxon>Mycenaceae</taxon>
        <taxon>Mycena</taxon>
    </lineage>
</organism>
<keyword evidence="2" id="KW-0812">Transmembrane</keyword>
<accession>A0AAD7EEU3</accession>
<sequence>MGRQHPNHRGGRRAHKEREDLAKESITKSKKSFNQRIAENPDWKPRDPRRGRSERSLMEHRHKYLAPGGSFDRGQQHWLQKTETMIEGDTYPTNFLPFTRSAVNVVAIVGQEYPGELGDLPVFCEDNCKVVLISSPPPTAEDKSLSGPGGLGKWLEKCLRPHILAAFEELGPPSFDIGRFPEVRYGPAEAQRSVSPALHLGVWERYTSKPIIMGDSRQIDVPVDKREKLVDAVHDLCGVVKAYWLPKIRAIVEWYYPGQEWVWEAMHARILKHLGRDLAKYPNFDLGGMITTLAVKEGGSEKMYVDWFDNMNMFGSRPSVILRGVTFVHRSSVDGRLASRDAESSLLFLGIVVCSRGPCASCNGIYLGRNYFGGRNFEGIFFVREILPAKLRERILGVRLHHGKDKVKALSFNFHVPKDTVDVGDEAQYLEKHGLFSLPLHTANATNWTRSRASRAAPGIDLEGDWAPTFGAERGSVDLPIRICAVPGLLGEFHIQIYSVLPDITCVLYDSATPLARPWPPLVLKRELSGLGEYALGSHISRSRANGSVAIDLAFWKPELRPTPSSCAIPRFLCAFLHILGNSIYFLRERFLAWVFFDRGFRYRIFAVTVFEFGFFFFKRDY</sequence>
<gene>
    <name evidence="3" type="ORF">DFH08DRAFT_942971</name>
</gene>
<evidence type="ECO:0000313" key="4">
    <source>
        <dbReference type="Proteomes" id="UP001218218"/>
    </source>
</evidence>
<evidence type="ECO:0000256" key="2">
    <source>
        <dbReference type="SAM" id="Phobius"/>
    </source>
</evidence>
<evidence type="ECO:0000313" key="3">
    <source>
        <dbReference type="EMBL" id="KAJ7315206.1"/>
    </source>
</evidence>
<keyword evidence="2" id="KW-1133">Transmembrane helix</keyword>
<reference evidence="3" key="1">
    <citation type="submission" date="2023-03" db="EMBL/GenBank/DDBJ databases">
        <title>Massive genome expansion in bonnet fungi (Mycena s.s.) driven by repeated elements and novel gene families across ecological guilds.</title>
        <authorList>
            <consortium name="Lawrence Berkeley National Laboratory"/>
            <person name="Harder C.B."/>
            <person name="Miyauchi S."/>
            <person name="Viragh M."/>
            <person name="Kuo A."/>
            <person name="Thoen E."/>
            <person name="Andreopoulos B."/>
            <person name="Lu D."/>
            <person name="Skrede I."/>
            <person name="Drula E."/>
            <person name="Henrissat B."/>
            <person name="Morin E."/>
            <person name="Kohler A."/>
            <person name="Barry K."/>
            <person name="LaButti K."/>
            <person name="Morin E."/>
            <person name="Salamov A."/>
            <person name="Lipzen A."/>
            <person name="Mereny Z."/>
            <person name="Hegedus B."/>
            <person name="Baldrian P."/>
            <person name="Stursova M."/>
            <person name="Weitz H."/>
            <person name="Taylor A."/>
            <person name="Grigoriev I.V."/>
            <person name="Nagy L.G."/>
            <person name="Martin F."/>
            <person name="Kauserud H."/>
        </authorList>
    </citation>
    <scope>NUCLEOTIDE SEQUENCE</scope>
    <source>
        <strain evidence="3">CBHHK002</strain>
    </source>
</reference>
<name>A0AAD7EEU3_9AGAR</name>
<feature type="transmembrane region" description="Helical" evidence="2">
    <location>
        <begin position="600"/>
        <end position="618"/>
    </location>
</feature>
<keyword evidence="2" id="KW-0472">Membrane</keyword>
<dbReference type="Proteomes" id="UP001218218">
    <property type="component" value="Unassembled WGS sequence"/>
</dbReference>
<evidence type="ECO:0000256" key="1">
    <source>
        <dbReference type="SAM" id="MobiDB-lite"/>
    </source>
</evidence>
<dbReference type="EMBL" id="JARIHO010000063">
    <property type="protein sequence ID" value="KAJ7315206.1"/>
    <property type="molecule type" value="Genomic_DNA"/>
</dbReference>